<dbReference type="GO" id="GO:0016791">
    <property type="term" value="F:phosphatase activity"/>
    <property type="evidence" value="ECO:0007669"/>
    <property type="project" value="TreeGrafter"/>
</dbReference>
<evidence type="ECO:0000313" key="6">
    <source>
        <dbReference type="Proteomes" id="UP000095594"/>
    </source>
</evidence>
<dbReference type="SUPFAM" id="SSF56784">
    <property type="entry name" value="HAD-like"/>
    <property type="match status" value="1"/>
</dbReference>
<dbReference type="GO" id="GO:0046872">
    <property type="term" value="F:metal ion binding"/>
    <property type="evidence" value="ECO:0007669"/>
    <property type="project" value="UniProtKB-KW"/>
</dbReference>
<dbReference type="PRINTS" id="PR00413">
    <property type="entry name" value="HADHALOGNASE"/>
</dbReference>
<name>A0A173ZBX5_9CLOT</name>
<accession>A0A173ZBX5</accession>
<dbReference type="EC" id="3.8.1.2" evidence="5"/>
<evidence type="ECO:0000256" key="1">
    <source>
        <dbReference type="ARBA" id="ARBA00001946"/>
    </source>
</evidence>
<dbReference type="EMBL" id="CYZX01000002">
    <property type="protein sequence ID" value="CUN73323.1"/>
    <property type="molecule type" value="Genomic_DNA"/>
</dbReference>
<dbReference type="SFLD" id="SFLDS00003">
    <property type="entry name" value="Haloacid_Dehalogenase"/>
    <property type="match status" value="1"/>
</dbReference>
<dbReference type="InterPro" id="IPR036412">
    <property type="entry name" value="HAD-like_sf"/>
</dbReference>
<gene>
    <name evidence="5" type="primary">hdl IVa_1</name>
    <name evidence="5" type="ORF">ERS852471_00429</name>
</gene>
<evidence type="ECO:0000313" key="5">
    <source>
        <dbReference type="EMBL" id="CUN73323.1"/>
    </source>
</evidence>
<dbReference type="Proteomes" id="UP000095594">
    <property type="component" value="Unassembled WGS sequence"/>
</dbReference>
<dbReference type="Pfam" id="PF00702">
    <property type="entry name" value="Hydrolase"/>
    <property type="match status" value="1"/>
</dbReference>
<dbReference type="GO" id="GO:0018784">
    <property type="term" value="F:(S)-2-haloacid dehalogenase activity"/>
    <property type="evidence" value="ECO:0007669"/>
    <property type="project" value="UniProtKB-EC"/>
</dbReference>
<proteinExistence type="predicted"/>
<dbReference type="InterPro" id="IPR051400">
    <property type="entry name" value="HAD-like_hydrolase"/>
</dbReference>
<protein>
    <submittedName>
        <fullName evidence="5">Haloacid dehalogenase</fullName>
        <ecNumber evidence="5">3.8.1.2</ecNumber>
    </submittedName>
</protein>
<dbReference type="Gene3D" id="3.40.50.1000">
    <property type="entry name" value="HAD superfamily/HAD-like"/>
    <property type="match status" value="1"/>
</dbReference>
<dbReference type="Gene3D" id="1.10.150.520">
    <property type="match status" value="1"/>
</dbReference>
<keyword evidence="2" id="KW-0479">Metal-binding</keyword>
<evidence type="ECO:0000256" key="4">
    <source>
        <dbReference type="ARBA" id="ARBA00022842"/>
    </source>
</evidence>
<reference evidence="5 6" key="1">
    <citation type="submission" date="2015-09" db="EMBL/GenBank/DDBJ databases">
        <authorList>
            <consortium name="Pathogen Informatics"/>
        </authorList>
    </citation>
    <scope>NUCLEOTIDE SEQUENCE [LARGE SCALE GENOMIC DNA]</scope>
    <source>
        <strain evidence="5 6">2789STDY5834856</strain>
    </source>
</reference>
<dbReference type="InterPro" id="IPR006439">
    <property type="entry name" value="HAD-SF_hydro_IA"/>
</dbReference>
<dbReference type="PANTHER" id="PTHR46470:SF2">
    <property type="entry name" value="GLYCERALDEHYDE 3-PHOSPHATE PHOSPHATASE"/>
    <property type="match status" value="1"/>
</dbReference>
<organism evidence="5 6">
    <name type="scientific">Clostridium disporicum</name>
    <dbReference type="NCBI Taxonomy" id="84024"/>
    <lineage>
        <taxon>Bacteria</taxon>
        <taxon>Bacillati</taxon>
        <taxon>Bacillota</taxon>
        <taxon>Clostridia</taxon>
        <taxon>Eubacteriales</taxon>
        <taxon>Clostridiaceae</taxon>
        <taxon>Clostridium</taxon>
    </lineage>
</organism>
<dbReference type="AlphaFoldDB" id="A0A173ZBX5"/>
<dbReference type="GO" id="GO:0044281">
    <property type="term" value="P:small molecule metabolic process"/>
    <property type="evidence" value="ECO:0007669"/>
    <property type="project" value="UniProtKB-ARBA"/>
</dbReference>
<dbReference type="SFLD" id="SFLDG01129">
    <property type="entry name" value="C1.5:_HAD__Beta-PGM__Phosphata"/>
    <property type="match status" value="1"/>
</dbReference>
<keyword evidence="4" id="KW-0460">Magnesium</keyword>
<evidence type="ECO:0000256" key="3">
    <source>
        <dbReference type="ARBA" id="ARBA00022801"/>
    </source>
</evidence>
<keyword evidence="3 5" id="KW-0378">Hydrolase</keyword>
<comment type="cofactor">
    <cofactor evidence="1">
        <name>Mg(2+)</name>
        <dbReference type="ChEBI" id="CHEBI:18420"/>
    </cofactor>
</comment>
<sequence length="257" mass="30120">MNLKTINLKNIYLYKRGIYMYKNYIFDLYGTLVDINTDEDKSELWDKLSLFYSLKGAKYKAKELKDLYSEKVKKELELINDTKYPDFSLEKVFFSLYEDKGITPSNDTIKDTAQFFRVLSIKYIRLYDGVIELLELLKAKGKKIYLLSNAQRVFTFYEMKMLGIEKYFDDIFFSADYKVCKPDSKFYRLLLDKHNLNINESIMIGNDYICDIGGANEVGLDSLYLHSNLSPEIKGELSSKYSIMDIDIEKIAQLTIK</sequence>
<dbReference type="InterPro" id="IPR023214">
    <property type="entry name" value="HAD_sf"/>
</dbReference>
<dbReference type="PANTHER" id="PTHR46470">
    <property type="entry name" value="N-ACYLNEURAMINATE-9-PHOSPHATASE"/>
    <property type="match status" value="1"/>
</dbReference>
<evidence type="ECO:0000256" key="2">
    <source>
        <dbReference type="ARBA" id="ARBA00022723"/>
    </source>
</evidence>
<dbReference type="NCBIfam" id="TIGR01509">
    <property type="entry name" value="HAD-SF-IA-v3"/>
    <property type="match status" value="1"/>
</dbReference>